<proteinExistence type="predicted"/>
<evidence type="ECO:0000313" key="1">
    <source>
        <dbReference type="EMBL" id="OGC16688.1"/>
    </source>
</evidence>
<dbReference type="Pfam" id="PF02585">
    <property type="entry name" value="PIG-L"/>
    <property type="match status" value="1"/>
</dbReference>
<organism evidence="1 2">
    <name type="scientific">candidate division WOR-1 bacterium RIFOXYB2_FULL_36_35</name>
    <dbReference type="NCBI Taxonomy" id="1802578"/>
    <lineage>
        <taxon>Bacteria</taxon>
        <taxon>Bacillati</taxon>
        <taxon>Saganbacteria</taxon>
    </lineage>
</organism>
<dbReference type="InterPro" id="IPR003737">
    <property type="entry name" value="GlcNAc_PI_deacetylase-related"/>
</dbReference>
<dbReference type="Proteomes" id="UP000177905">
    <property type="component" value="Unassembled WGS sequence"/>
</dbReference>
<gene>
    <name evidence="1" type="ORF">A2290_03525</name>
</gene>
<dbReference type="AlphaFoldDB" id="A0A1F4S8B6"/>
<dbReference type="GO" id="GO:0016811">
    <property type="term" value="F:hydrolase activity, acting on carbon-nitrogen (but not peptide) bonds, in linear amides"/>
    <property type="evidence" value="ECO:0007669"/>
    <property type="project" value="TreeGrafter"/>
</dbReference>
<sequence length="226" mass="25596">MKNVLVVAAHPDDEVLGCGGTISKLLKKGIDVAILILGEGITSRYENREKAMDIEQMKELKNHINDAAKILKVKKNFVLNFPDNRFDSVPLLDLVKVIENVKNKFIPDVIFTHHGEDLNIDHQITFNAVLTACRAIAGEMVKQIYCFETLSSTEWSWPNTFKPNVYVDISKTIEKKIDAMKAYKNELKEWPHPRSIKGIEILAEKRGCEVGLAYAEAFELVRSINL</sequence>
<dbReference type="EMBL" id="MEUA01000005">
    <property type="protein sequence ID" value="OGC16688.1"/>
    <property type="molecule type" value="Genomic_DNA"/>
</dbReference>
<accession>A0A1F4S8B6</accession>
<dbReference type="InterPro" id="IPR024078">
    <property type="entry name" value="LmbE-like_dom_sf"/>
</dbReference>
<dbReference type="SUPFAM" id="SSF102588">
    <property type="entry name" value="LmbE-like"/>
    <property type="match status" value="1"/>
</dbReference>
<evidence type="ECO:0000313" key="2">
    <source>
        <dbReference type="Proteomes" id="UP000177905"/>
    </source>
</evidence>
<protein>
    <submittedName>
        <fullName evidence="1">GlcNAc-PI de-N-acetylase</fullName>
    </submittedName>
</protein>
<reference evidence="1 2" key="1">
    <citation type="journal article" date="2016" name="Nat. Commun.">
        <title>Thousands of microbial genomes shed light on interconnected biogeochemical processes in an aquifer system.</title>
        <authorList>
            <person name="Anantharaman K."/>
            <person name="Brown C.T."/>
            <person name="Hug L.A."/>
            <person name="Sharon I."/>
            <person name="Castelle C.J."/>
            <person name="Probst A.J."/>
            <person name="Thomas B.C."/>
            <person name="Singh A."/>
            <person name="Wilkins M.J."/>
            <person name="Karaoz U."/>
            <person name="Brodie E.L."/>
            <person name="Williams K.H."/>
            <person name="Hubbard S.S."/>
            <person name="Banfield J.F."/>
        </authorList>
    </citation>
    <scope>NUCLEOTIDE SEQUENCE [LARGE SCALE GENOMIC DNA]</scope>
</reference>
<dbReference type="PANTHER" id="PTHR12993:SF11">
    <property type="entry name" value="N-ACETYLGLUCOSAMINYL-PHOSPHATIDYLINOSITOL DE-N-ACETYLASE"/>
    <property type="match status" value="1"/>
</dbReference>
<name>A0A1F4S8B6_UNCSA</name>
<dbReference type="Gene3D" id="3.40.50.10320">
    <property type="entry name" value="LmbE-like"/>
    <property type="match status" value="1"/>
</dbReference>
<dbReference type="PANTHER" id="PTHR12993">
    <property type="entry name" value="N-ACETYLGLUCOSAMINYL-PHOSPHATIDYLINOSITOL DE-N-ACETYLASE-RELATED"/>
    <property type="match status" value="1"/>
</dbReference>
<comment type="caution">
    <text evidence="1">The sequence shown here is derived from an EMBL/GenBank/DDBJ whole genome shotgun (WGS) entry which is preliminary data.</text>
</comment>